<name>A0A8S3YFL8_9EUPU</name>
<dbReference type="OrthoDB" id="203487at2759"/>
<keyword evidence="1" id="KW-1133">Transmembrane helix</keyword>
<evidence type="ECO:0000313" key="3">
    <source>
        <dbReference type="EMBL" id="CAG5116003.1"/>
    </source>
</evidence>
<dbReference type="Pfam" id="PF13621">
    <property type="entry name" value="Cupin_8"/>
    <property type="match status" value="1"/>
</dbReference>
<dbReference type="InterPro" id="IPR050910">
    <property type="entry name" value="JMJD6_ArgDemeth/LysHydrox"/>
</dbReference>
<dbReference type="InterPro" id="IPR041667">
    <property type="entry name" value="Cupin_8"/>
</dbReference>
<dbReference type="PROSITE" id="PS51184">
    <property type="entry name" value="JMJC"/>
    <property type="match status" value="1"/>
</dbReference>
<dbReference type="SMART" id="SM00558">
    <property type="entry name" value="JmjC"/>
    <property type="match status" value="1"/>
</dbReference>
<dbReference type="Proteomes" id="UP000678393">
    <property type="component" value="Unassembled WGS sequence"/>
</dbReference>
<proteinExistence type="predicted"/>
<dbReference type="GO" id="GO:0000987">
    <property type="term" value="F:cis-regulatory region sequence-specific DNA binding"/>
    <property type="evidence" value="ECO:0007669"/>
    <property type="project" value="TreeGrafter"/>
</dbReference>
<feature type="transmembrane region" description="Helical" evidence="1">
    <location>
        <begin position="63"/>
        <end position="85"/>
    </location>
</feature>
<feature type="domain" description="JmjC" evidence="2">
    <location>
        <begin position="279"/>
        <end position="457"/>
    </location>
</feature>
<accession>A0A8S3YFL8</accession>
<dbReference type="AlphaFoldDB" id="A0A8S3YFL8"/>
<keyword evidence="1" id="KW-0472">Membrane</keyword>
<evidence type="ECO:0000256" key="1">
    <source>
        <dbReference type="SAM" id="Phobius"/>
    </source>
</evidence>
<dbReference type="EMBL" id="CAJHNH020000198">
    <property type="protein sequence ID" value="CAG5116003.1"/>
    <property type="molecule type" value="Genomic_DNA"/>
</dbReference>
<dbReference type="SUPFAM" id="SSF51197">
    <property type="entry name" value="Clavaminate synthase-like"/>
    <property type="match status" value="1"/>
</dbReference>
<sequence length="511" mass="58944">MCLSTLFVNPLDVGMTKNKTKKQIKAGKAVKNFTKELVKEDDNFTVMDTPSCSKMNSSIVSSVYLFSLTFIILALSVIIGFVSYIQTYNFADKSAERFSFKTGDSEHHISSQEGVVLQENEDEVFPSESVLIDELPNSQILSEKLETSSKSMPKKFMEHRKLLKSYRFDYEKAMSAREEAMKKYSFPYSVDGVDKRSNLSLEEFYDVYDGKWPVIITDVIPTWPAANWSAKTLKAKYGEARVAMMTYNILNQSDYGKDREGYSVPLGIFLDHINVSSHRSWTYLQDEVFLAQYPELRAQVLETIYTREDFFNLFPKEIRPWDCLLLWGTSYSRSTLHIDPYNWTGTNAVFSGQKRWKLLLPGQDGLLSVHQDATCGFPLECQKYNSKYDTYVETDQMKRKLKKLKYLEVDQMPGEMLFIPTGWFHQAFNVVPTLAVSGELMNRNNYLAVLEEIFQIGNLPRSVLPHDVENLSPQELVKFVMSKMPQKILDHGAEWTRNIIENLYNPSRQNQ</sequence>
<dbReference type="Gene3D" id="2.60.120.650">
    <property type="entry name" value="Cupin"/>
    <property type="match status" value="1"/>
</dbReference>
<keyword evidence="1" id="KW-0812">Transmembrane</keyword>
<organism evidence="3 4">
    <name type="scientific">Candidula unifasciata</name>
    <dbReference type="NCBI Taxonomy" id="100452"/>
    <lineage>
        <taxon>Eukaryota</taxon>
        <taxon>Metazoa</taxon>
        <taxon>Spiralia</taxon>
        <taxon>Lophotrochozoa</taxon>
        <taxon>Mollusca</taxon>
        <taxon>Gastropoda</taxon>
        <taxon>Heterobranchia</taxon>
        <taxon>Euthyneura</taxon>
        <taxon>Panpulmonata</taxon>
        <taxon>Eupulmonata</taxon>
        <taxon>Stylommatophora</taxon>
        <taxon>Helicina</taxon>
        <taxon>Helicoidea</taxon>
        <taxon>Geomitridae</taxon>
        <taxon>Candidula</taxon>
    </lineage>
</organism>
<dbReference type="PANTHER" id="PTHR12480:SF21">
    <property type="entry name" value="JMJC DOMAIN-CONTAINING PROTEIN 8"/>
    <property type="match status" value="1"/>
</dbReference>
<keyword evidence="4" id="KW-1185">Reference proteome</keyword>
<dbReference type="InterPro" id="IPR003347">
    <property type="entry name" value="JmjC_dom"/>
</dbReference>
<evidence type="ECO:0000313" key="4">
    <source>
        <dbReference type="Proteomes" id="UP000678393"/>
    </source>
</evidence>
<evidence type="ECO:0000259" key="2">
    <source>
        <dbReference type="PROSITE" id="PS51184"/>
    </source>
</evidence>
<protein>
    <recommendedName>
        <fullName evidence="2">JmjC domain-containing protein</fullName>
    </recommendedName>
</protein>
<dbReference type="GO" id="GO:0005634">
    <property type="term" value="C:nucleus"/>
    <property type="evidence" value="ECO:0007669"/>
    <property type="project" value="TreeGrafter"/>
</dbReference>
<comment type="caution">
    <text evidence="3">The sequence shown here is derived from an EMBL/GenBank/DDBJ whole genome shotgun (WGS) entry which is preliminary data.</text>
</comment>
<gene>
    <name evidence="3" type="ORF">CUNI_LOCUS1561</name>
</gene>
<reference evidence="3" key="1">
    <citation type="submission" date="2021-04" db="EMBL/GenBank/DDBJ databases">
        <authorList>
            <consortium name="Molecular Ecology Group"/>
        </authorList>
    </citation>
    <scope>NUCLEOTIDE SEQUENCE</scope>
</reference>
<dbReference type="PANTHER" id="PTHR12480">
    <property type="entry name" value="ARGININE DEMETHYLASE AND LYSYL-HYDROXYLASE JMJD"/>
    <property type="match status" value="1"/>
</dbReference>